<evidence type="ECO:0000256" key="8">
    <source>
        <dbReference type="ARBA" id="ARBA00023242"/>
    </source>
</evidence>
<dbReference type="STRING" id="703135.A0A2A9NKY2"/>
<keyword evidence="6" id="KW-0805">Transcription regulation</keyword>
<proteinExistence type="inferred from homology"/>
<evidence type="ECO:0000256" key="5">
    <source>
        <dbReference type="ARBA" id="ARBA00022491"/>
    </source>
</evidence>
<feature type="region of interest" description="Disordered" evidence="9">
    <location>
        <begin position="156"/>
        <end position="187"/>
    </location>
</feature>
<keyword evidence="11" id="KW-1185">Reference proteome</keyword>
<evidence type="ECO:0000256" key="1">
    <source>
        <dbReference type="ARBA" id="ARBA00004123"/>
    </source>
</evidence>
<protein>
    <submittedName>
        <fullName evidence="10">Uncharacterized protein</fullName>
    </submittedName>
</protein>
<keyword evidence="8" id="KW-0539">Nucleus</keyword>
<dbReference type="GO" id="GO:0005634">
    <property type="term" value="C:nucleus"/>
    <property type="evidence" value="ECO:0007669"/>
    <property type="project" value="UniProtKB-SubCell"/>
</dbReference>
<organism evidence="10 11">
    <name type="scientific">Amanita thiersii Skay4041</name>
    <dbReference type="NCBI Taxonomy" id="703135"/>
    <lineage>
        <taxon>Eukaryota</taxon>
        <taxon>Fungi</taxon>
        <taxon>Dikarya</taxon>
        <taxon>Basidiomycota</taxon>
        <taxon>Agaricomycotina</taxon>
        <taxon>Agaricomycetes</taxon>
        <taxon>Agaricomycetidae</taxon>
        <taxon>Agaricales</taxon>
        <taxon>Pluteineae</taxon>
        <taxon>Amanitaceae</taxon>
        <taxon>Amanita</taxon>
    </lineage>
</organism>
<dbReference type="GO" id="GO:0005737">
    <property type="term" value="C:cytoplasm"/>
    <property type="evidence" value="ECO:0007669"/>
    <property type="project" value="UniProtKB-SubCell"/>
</dbReference>
<dbReference type="InterPro" id="IPR013734">
    <property type="entry name" value="TF_Nrm1/Whi5"/>
</dbReference>
<evidence type="ECO:0000256" key="4">
    <source>
        <dbReference type="ARBA" id="ARBA00022490"/>
    </source>
</evidence>
<dbReference type="EMBL" id="KZ301986">
    <property type="protein sequence ID" value="PFH51635.1"/>
    <property type="molecule type" value="Genomic_DNA"/>
</dbReference>
<reference evidence="10 11" key="1">
    <citation type="submission" date="2014-02" db="EMBL/GenBank/DDBJ databases">
        <title>Transposable element dynamics among asymbiotic and ectomycorrhizal Amanita fungi.</title>
        <authorList>
            <consortium name="DOE Joint Genome Institute"/>
            <person name="Hess J."/>
            <person name="Skrede I."/>
            <person name="Wolfe B."/>
            <person name="LaButti K."/>
            <person name="Ohm R.A."/>
            <person name="Grigoriev I.V."/>
            <person name="Pringle A."/>
        </authorList>
    </citation>
    <scope>NUCLEOTIDE SEQUENCE [LARGE SCALE GENOMIC DNA]</scope>
    <source>
        <strain evidence="10 11">SKay4041</strain>
    </source>
</reference>
<dbReference type="Pfam" id="PF08528">
    <property type="entry name" value="Whi5"/>
    <property type="match status" value="1"/>
</dbReference>
<accession>A0A2A9NKY2</accession>
<dbReference type="Proteomes" id="UP000242287">
    <property type="component" value="Unassembled WGS sequence"/>
</dbReference>
<comment type="subcellular location">
    <subcellularLocation>
        <location evidence="2">Cytoplasm</location>
    </subcellularLocation>
    <subcellularLocation>
        <location evidence="1">Nucleus</location>
    </subcellularLocation>
</comment>
<evidence type="ECO:0000256" key="9">
    <source>
        <dbReference type="SAM" id="MobiDB-lite"/>
    </source>
</evidence>
<evidence type="ECO:0000256" key="7">
    <source>
        <dbReference type="ARBA" id="ARBA00023163"/>
    </source>
</evidence>
<evidence type="ECO:0000256" key="3">
    <source>
        <dbReference type="ARBA" id="ARBA00006922"/>
    </source>
</evidence>
<comment type="similarity">
    <text evidence="3">Belongs to the WHI5/NRM1 family.</text>
</comment>
<feature type="compositionally biased region" description="Polar residues" evidence="9">
    <location>
        <begin position="351"/>
        <end position="361"/>
    </location>
</feature>
<keyword evidence="7" id="KW-0804">Transcription</keyword>
<name>A0A2A9NKY2_9AGAR</name>
<keyword evidence="4" id="KW-0963">Cytoplasm</keyword>
<sequence length="367" mass="39873">MNLHQLTRQLQLRLQYAKLKVDHGWVVLSHFSMICTLIWYKQQKQNLNEVENLYFHHSHLKAPKAHRPPLTSATIATTTTSLTNSNPSLPPTLLLPIPTNSNPASTTDAIEKNRMVGSPSSPFGDPGLLAVAPHTTILPTPHNDITPSYLQMSAQDIHDASTSPSSQISESHSTQEQGLTQNDYSTVSSVSPATENWLERLAPFLQQSLNSSPFSNNSFPLPPSASSSATSFHNLSTTNTAFSSSHYTHPQSISFSPLPNSATSSAPTSELTYDSFWSNHNTTRPFRSSLVNLPNSDNSNTLDIGKTAAQILLSGLAGKNITSYLNSLSGLPDYLTPAPTLTQATPMPVPTTANRQNIHNSSELKHS</sequence>
<keyword evidence="5" id="KW-0678">Repressor</keyword>
<gene>
    <name evidence="10" type="ORF">AMATHDRAFT_46976</name>
</gene>
<evidence type="ECO:0000313" key="11">
    <source>
        <dbReference type="Proteomes" id="UP000242287"/>
    </source>
</evidence>
<evidence type="ECO:0000313" key="10">
    <source>
        <dbReference type="EMBL" id="PFH51635.1"/>
    </source>
</evidence>
<evidence type="ECO:0000256" key="2">
    <source>
        <dbReference type="ARBA" id="ARBA00004496"/>
    </source>
</evidence>
<feature type="region of interest" description="Disordered" evidence="9">
    <location>
        <begin position="342"/>
        <end position="367"/>
    </location>
</feature>
<dbReference type="AlphaFoldDB" id="A0A2A9NKY2"/>
<evidence type="ECO:0000256" key="6">
    <source>
        <dbReference type="ARBA" id="ARBA00023015"/>
    </source>
</evidence>
<dbReference type="OrthoDB" id="2359117at2759"/>